<dbReference type="EMBL" id="VXAA01002921">
    <property type="protein sequence ID" value="NXI66370.1"/>
    <property type="molecule type" value="Genomic_DNA"/>
</dbReference>
<feature type="non-terminal residue" evidence="2">
    <location>
        <position position="66"/>
    </location>
</feature>
<reference evidence="2 3" key="1">
    <citation type="submission" date="2019-09" db="EMBL/GenBank/DDBJ databases">
        <title>Bird 10,000 Genomes (B10K) Project - Family phase.</title>
        <authorList>
            <person name="Zhang G."/>
        </authorList>
    </citation>
    <scope>NUCLEOTIDE SEQUENCE [LARGE SCALE GENOMIC DNA]</scope>
    <source>
        <strain evidence="2">B10K-DU-001-57</strain>
        <tissue evidence="2">Muscle</tissue>
    </source>
</reference>
<protein>
    <submittedName>
        <fullName evidence="2">SI1L3 protein</fullName>
    </submittedName>
</protein>
<feature type="region of interest" description="Disordered" evidence="1">
    <location>
        <begin position="1"/>
        <end position="42"/>
    </location>
</feature>
<sequence length="66" mass="7185">RARIAEWPPKREPAAASPNREGGRDAASPRGVPGGQQPPLGAVSGFKALHRLARRRSKDVEFQEGW</sequence>
<gene>
    <name evidence="2" type="primary">Sipa1l3_1</name>
    <name evidence="2" type="ORF">ANSSEM_R15877</name>
</gene>
<accession>A0A7K9V118</accession>
<organism evidence="2 3">
    <name type="scientific">Anseranas semipalmata</name>
    <name type="common">Magpie goose</name>
    <name type="synonym">Anas semipalmata</name>
    <dbReference type="NCBI Taxonomy" id="8851"/>
    <lineage>
        <taxon>Eukaryota</taxon>
        <taxon>Metazoa</taxon>
        <taxon>Chordata</taxon>
        <taxon>Craniata</taxon>
        <taxon>Vertebrata</taxon>
        <taxon>Euteleostomi</taxon>
        <taxon>Archelosauria</taxon>
        <taxon>Archosauria</taxon>
        <taxon>Dinosauria</taxon>
        <taxon>Saurischia</taxon>
        <taxon>Theropoda</taxon>
        <taxon>Coelurosauria</taxon>
        <taxon>Aves</taxon>
        <taxon>Neognathae</taxon>
        <taxon>Galloanserae</taxon>
        <taxon>Anseriformes</taxon>
        <taxon>Anseranatidae</taxon>
        <taxon>Anseranas</taxon>
    </lineage>
</organism>
<evidence type="ECO:0000256" key="1">
    <source>
        <dbReference type="SAM" id="MobiDB-lite"/>
    </source>
</evidence>
<evidence type="ECO:0000313" key="3">
    <source>
        <dbReference type="Proteomes" id="UP000567872"/>
    </source>
</evidence>
<proteinExistence type="predicted"/>
<dbReference type="Proteomes" id="UP000567872">
    <property type="component" value="Unassembled WGS sequence"/>
</dbReference>
<dbReference type="OrthoDB" id="2499658at2759"/>
<feature type="non-terminal residue" evidence="2">
    <location>
        <position position="1"/>
    </location>
</feature>
<name>A0A7K9V118_ANSSE</name>
<evidence type="ECO:0000313" key="2">
    <source>
        <dbReference type="EMBL" id="NXI66370.1"/>
    </source>
</evidence>
<keyword evidence="3" id="KW-1185">Reference proteome</keyword>
<dbReference type="AlphaFoldDB" id="A0A7K9V118"/>
<comment type="caution">
    <text evidence="2">The sequence shown here is derived from an EMBL/GenBank/DDBJ whole genome shotgun (WGS) entry which is preliminary data.</text>
</comment>